<keyword evidence="3" id="KW-0540">Nuclease</keyword>
<protein>
    <recommendedName>
        <fullName evidence="6">YqgF/RNase H-like domain-containing protein</fullName>
    </recommendedName>
</protein>
<sequence>MLALNLANCAPPVPVSDNARHGRYVQSHCTIRLAQADAWRRRRAGPGSCSGWHPCPNVVRRARPPAAASGERPAGVGVSQNFANGCAAVSPASTPSPAAAPTAPALPQRLLGVDYGTATTGLAVGRNGFCNALKALPTPRTAKLSDIAKQVLEVAAGQGCDAVVVGIPVQPGGNIVKPHTDSPVGRRCRSLAHTLALLGKEAGVSVYLYNEKSTTRAVVKGMGRNWQDRLTNAEKQARGVDAEAAAMLLRLYFGNPRLAVRINPRPNVVVVDRGEEDEVVQQQRGQEGKTEGWKLEEGMVEGGQGKGGQGQGQSAGQVGGEGKAAVKGEGEGQAGQA</sequence>
<dbReference type="KEGG" id="cre:CHLRE_09g409951v5"/>
<keyword evidence="2" id="KW-0690">Ribosome biogenesis</keyword>
<dbReference type="PANTHER" id="PTHR33317">
    <property type="entry name" value="POLYNUCLEOTIDYL TRANSFERASE, RIBONUCLEASE H-LIKE SUPERFAMILY PROTEIN"/>
    <property type="match status" value="1"/>
</dbReference>
<dbReference type="GO" id="GO:0004518">
    <property type="term" value="F:nuclease activity"/>
    <property type="evidence" value="ECO:0007669"/>
    <property type="project" value="UniProtKB-KW"/>
</dbReference>
<evidence type="ECO:0000256" key="5">
    <source>
        <dbReference type="SAM" id="MobiDB-lite"/>
    </source>
</evidence>
<dbReference type="InterPro" id="IPR037027">
    <property type="entry name" value="YqgF/RNaseH-like_dom_sf"/>
</dbReference>
<dbReference type="Proteomes" id="UP000006906">
    <property type="component" value="Chromosome 9"/>
</dbReference>
<keyword evidence="1" id="KW-0963">Cytoplasm</keyword>
<dbReference type="Gene3D" id="3.30.420.140">
    <property type="entry name" value="YqgF/RNase H-like domain"/>
    <property type="match status" value="1"/>
</dbReference>
<feature type="compositionally biased region" description="Gly residues" evidence="5">
    <location>
        <begin position="300"/>
        <end position="322"/>
    </location>
</feature>
<dbReference type="SUPFAM" id="SSF53098">
    <property type="entry name" value="Ribonuclease H-like"/>
    <property type="match status" value="1"/>
</dbReference>
<dbReference type="InParanoid" id="A0A2K3DFI9"/>
<dbReference type="SMART" id="SM00732">
    <property type="entry name" value="YqgFc"/>
    <property type="match status" value="1"/>
</dbReference>
<feature type="region of interest" description="Disordered" evidence="5">
    <location>
        <begin position="276"/>
        <end position="337"/>
    </location>
</feature>
<organism evidence="7 8">
    <name type="scientific">Chlamydomonas reinhardtii</name>
    <name type="common">Chlamydomonas smithii</name>
    <dbReference type="NCBI Taxonomy" id="3055"/>
    <lineage>
        <taxon>Eukaryota</taxon>
        <taxon>Viridiplantae</taxon>
        <taxon>Chlorophyta</taxon>
        <taxon>core chlorophytes</taxon>
        <taxon>Chlorophyceae</taxon>
        <taxon>CS clade</taxon>
        <taxon>Chlamydomonadales</taxon>
        <taxon>Chlamydomonadaceae</taxon>
        <taxon>Chlamydomonas</taxon>
    </lineage>
</organism>
<accession>A0A2K3DFI9</accession>
<feature type="domain" description="YqgF/RNase H-like" evidence="6">
    <location>
        <begin position="108"/>
        <end position="218"/>
    </location>
</feature>
<proteinExistence type="predicted"/>
<gene>
    <name evidence="7" type="ORF">CHLRE_09g409951v5</name>
</gene>
<dbReference type="GO" id="GO:0000967">
    <property type="term" value="P:rRNA 5'-end processing"/>
    <property type="evidence" value="ECO:0000318"/>
    <property type="project" value="GO_Central"/>
</dbReference>
<evidence type="ECO:0000256" key="3">
    <source>
        <dbReference type="ARBA" id="ARBA00022722"/>
    </source>
</evidence>
<dbReference type="InterPro" id="IPR006641">
    <property type="entry name" value="YqgF/RNaseH-like_dom"/>
</dbReference>
<dbReference type="Gramene" id="PNW79300">
    <property type="protein sequence ID" value="PNW79300"/>
    <property type="gene ID" value="CHLRE_09g409951v5"/>
</dbReference>
<evidence type="ECO:0000313" key="7">
    <source>
        <dbReference type="EMBL" id="PNW79300.1"/>
    </source>
</evidence>
<dbReference type="OrthoDB" id="430851at2759"/>
<feature type="compositionally biased region" description="Basic and acidic residues" evidence="5">
    <location>
        <begin position="286"/>
        <end position="297"/>
    </location>
</feature>
<dbReference type="GeneID" id="66054878"/>
<reference evidence="7 8" key="1">
    <citation type="journal article" date="2007" name="Science">
        <title>The Chlamydomonas genome reveals the evolution of key animal and plant functions.</title>
        <authorList>
            <person name="Merchant S.S."/>
            <person name="Prochnik S.E."/>
            <person name="Vallon O."/>
            <person name="Harris E.H."/>
            <person name="Karpowicz S.J."/>
            <person name="Witman G.B."/>
            <person name="Terry A."/>
            <person name="Salamov A."/>
            <person name="Fritz-Laylin L.K."/>
            <person name="Marechal-Drouard L."/>
            <person name="Marshall W.F."/>
            <person name="Qu L.H."/>
            <person name="Nelson D.R."/>
            <person name="Sanderfoot A.A."/>
            <person name="Spalding M.H."/>
            <person name="Kapitonov V.V."/>
            <person name="Ren Q."/>
            <person name="Ferris P."/>
            <person name="Lindquist E."/>
            <person name="Shapiro H."/>
            <person name="Lucas S.M."/>
            <person name="Grimwood J."/>
            <person name="Schmutz J."/>
            <person name="Cardol P."/>
            <person name="Cerutti H."/>
            <person name="Chanfreau G."/>
            <person name="Chen C.L."/>
            <person name="Cognat V."/>
            <person name="Croft M.T."/>
            <person name="Dent R."/>
            <person name="Dutcher S."/>
            <person name="Fernandez E."/>
            <person name="Fukuzawa H."/>
            <person name="Gonzalez-Ballester D."/>
            <person name="Gonzalez-Halphen D."/>
            <person name="Hallmann A."/>
            <person name="Hanikenne M."/>
            <person name="Hippler M."/>
            <person name="Inwood W."/>
            <person name="Jabbari K."/>
            <person name="Kalanon M."/>
            <person name="Kuras R."/>
            <person name="Lefebvre P.A."/>
            <person name="Lemaire S.D."/>
            <person name="Lobanov A.V."/>
            <person name="Lohr M."/>
            <person name="Manuell A."/>
            <person name="Meier I."/>
            <person name="Mets L."/>
            <person name="Mittag M."/>
            <person name="Mittelmeier T."/>
            <person name="Moroney J.V."/>
            <person name="Moseley J."/>
            <person name="Napoli C."/>
            <person name="Nedelcu A.M."/>
            <person name="Niyogi K."/>
            <person name="Novoselov S.V."/>
            <person name="Paulsen I.T."/>
            <person name="Pazour G."/>
            <person name="Purton S."/>
            <person name="Ral J.P."/>
            <person name="Riano-Pachon D.M."/>
            <person name="Riekhof W."/>
            <person name="Rymarquis L."/>
            <person name="Schroda M."/>
            <person name="Stern D."/>
            <person name="Umen J."/>
            <person name="Willows R."/>
            <person name="Wilson N."/>
            <person name="Zimmer S.L."/>
            <person name="Allmer J."/>
            <person name="Balk J."/>
            <person name="Bisova K."/>
            <person name="Chen C.J."/>
            <person name="Elias M."/>
            <person name="Gendler K."/>
            <person name="Hauser C."/>
            <person name="Lamb M.R."/>
            <person name="Ledford H."/>
            <person name="Long J.C."/>
            <person name="Minagawa J."/>
            <person name="Page M.D."/>
            <person name="Pan J."/>
            <person name="Pootakham W."/>
            <person name="Roje S."/>
            <person name="Rose A."/>
            <person name="Stahlberg E."/>
            <person name="Terauchi A.M."/>
            <person name="Yang P."/>
            <person name="Ball S."/>
            <person name="Bowler C."/>
            <person name="Dieckmann C.L."/>
            <person name="Gladyshev V.N."/>
            <person name="Green P."/>
            <person name="Jorgensen R."/>
            <person name="Mayfield S."/>
            <person name="Mueller-Roeber B."/>
            <person name="Rajamani S."/>
            <person name="Sayre R.T."/>
            <person name="Brokstein P."/>
            <person name="Dubchak I."/>
            <person name="Goodstein D."/>
            <person name="Hornick L."/>
            <person name="Huang Y.W."/>
            <person name="Jhaveri J."/>
            <person name="Luo Y."/>
            <person name="Martinez D."/>
            <person name="Ngau W.C."/>
            <person name="Otillar B."/>
            <person name="Poliakov A."/>
            <person name="Porter A."/>
            <person name="Szajkowski L."/>
            <person name="Werner G."/>
            <person name="Zhou K."/>
            <person name="Grigoriev I.V."/>
            <person name="Rokhsar D.S."/>
            <person name="Grossman A.R."/>
        </authorList>
    </citation>
    <scope>NUCLEOTIDE SEQUENCE [LARGE SCALE GENOMIC DNA]</scope>
    <source>
        <strain evidence="8">CC-503</strain>
    </source>
</reference>
<dbReference type="InterPro" id="IPR005227">
    <property type="entry name" value="YqgF"/>
</dbReference>
<dbReference type="RefSeq" id="XP_042921544.1">
    <property type="nucleotide sequence ID" value="XM_043066248.1"/>
</dbReference>
<dbReference type="EMBL" id="CM008970">
    <property type="protein sequence ID" value="PNW79300.1"/>
    <property type="molecule type" value="Genomic_DNA"/>
</dbReference>
<dbReference type="GO" id="GO:0016787">
    <property type="term" value="F:hydrolase activity"/>
    <property type="evidence" value="ECO:0007669"/>
    <property type="project" value="UniProtKB-KW"/>
</dbReference>
<keyword evidence="8" id="KW-1185">Reference proteome</keyword>
<dbReference type="ExpressionAtlas" id="A0A2K3DFI9">
    <property type="expression patterns" value="baseline and differential"/>
</dbReference>
<name>A0A2K3DFI9_CHLRE</name>
<keyword evidence="4" id="KW-0378">Hydrolase</keyword>
<dbReference type="PANTHER" id="PTHR33317:SF4">
    <property type="entry name" value="POLYNUCLEOTIDYL TRANSFERASE, RIBONUCLEASE H-LIKE SUPERFAMILY PROTEIN"/>
    <property type="match status" value="1"/>
</dbReference>
<dbReference type="STRING" id="3055.A0A2K3DFI9"/>
<evidence type="ECO:0000259" key="6">
    <source>
        <dbReference type="SMART" id="SM00732"/>
    </source>
</evidence>
<dbReference type="AlphaFoldDB" id="A0A2K3DFI9"/>
<evidence type="ECO:0000256" key="2">
    <source>
        <dbReference type="ARBA" id="ARBA00022517"/>
    </source>
</evidence>
<dbReference type="Pfam" id="PF03652">
    <property type="entry name" value="RuvX"/>
    <property type="match status" value="1"/>
</dbReference>
<evidence type="ECO:0000256" key="4">
    <source>
        <dbReference type="ARBA" id="ARBA00022801"/>
    </source>
</evidence>
<dbReference type="InterPro" id="IPR012337">
    <property type="entry name" value="RNaseH-like_sf"/>
</dbReference>
<evidence type="ECO:0000313" key="8">
    <source>
        <dbReference type="Proteomes" id="UP000006906"/>
    </source>
</evidence>
<evidence type="ECO:0000256" key="1">
    <source>
        <dbReference type="ARBA" id="ARBA00022490"/>
    </source>
</evidence>